<proteinExistence type="predicted"/>
<dbReference type="RefSeq" id="WP_160625804.1">
    <property type="nucleotide sequence ID" value="NZ_WUUQ01000007.1"/>
</dbReference>
<feature type="domain" description="GyrI-like small molecule binding" evidence="1">
    <location>
        <begin position="22"/>
        <end position="197"/>
    </location>
</feature>
<dbReference type="AlphaFoldDB" id="A0A6N8UGQ4"/>
<protein>
    <submittedName>
        <fullName evidence="2">Small molecule-binding protein</fullName>
    </submittedName>
</protein>
<dbReference type="InterPro" id="IPR008319">
    <property type="entry name" value="GyrI-like_CCH_Lin2189-like"/>
</dbReference>
<dbReference type="Gene3D" id="3.20.80.10">
    <property type="entry name" value="Regulatory factor, effector binding domain"/>
    <property type="match status" value="1"/>
</dbReference>
<keyword evidence="3" id="KW-1185">Reference proteome</keyword>
<evidence type="ECO:0000313" key="3">
    <source>
        <dbReference type="Proteomes" id="UP000434036"/>
    </source>
</evidence>
<comment type="caution">
    <text evidence="2">The sequence shown here is derived from an EMBL/GenBank/DDBJ whole genome shotgun (WGS) entry which is preliminary data.</text>
</comment>
<dbReference type="InterPro" id="IPR029442">
    <property type="entry name" value="GyrI-like"/>
</dbReference>
<evidence type="ECO:0000259" key="1">
    <source>
        <dbReference type="Pfam" id="PF06445"/>
    </source>
</evidence>
<dbReference type="PIRSF" id="PIRSF031644">
    <property type="entry name" value="UCP031644"/>
    <property type="match status" value="1"/>
</dbReference>
<reference evidence="2 3" key="1">
    <citation type="submission" date="2019-12" db="EMBL/GenBank/DDBJ databases">
        <authorList>
            <person name="Yang R."/>
        </authorList>
    </citation>
    <scope>NUCLEOTIDE SEQUENCE [LARGE SCALE GENOMIC DNA]</scope>
    <source>
        <strain evidence="2 3">DONG20-135</strain>
    </source>
</reference>
<reference evidence="2 3" key="2">
    <citation type="submission" date="2020-01" db="EMBL/GenBank/DDBJ databases">
        <title>Clostridiaceae sp. nov. isolated from the gut of human by culturomics.</title>
        <authorList>
            <person name="Chang Y."/>
        </authorList>
    </citation>
    <scope>NUCLEOTIDE SEQUENCE [LARGE SCALE GENOMIC DNA]</scope>
    <source>
        <strain evidence="2 3">DONG20-135</strain>
    </source>
</reference>
<evidence type="ECO:0000313" key="2">
    <source>
        <dbReference type="EMBL" id="MXQ74417.1"/>
    </source>
</evidence>
<dbReference type="EMBL" id="WUUQ01000007">
    <property type="protein sequence ID" value="MXQ74417.1"/>
    <property type="molecule type" value="Genomic_DNA"/>
</dbReference>
<dbReference type="Proteomes" id="UP000434036">
    <property type="component" value="Unassembled WGS sequence"/>
</dbReference>
<dbReference type="InterPro" id="IPR011256">
    <property type="entry name" value="Reg_factor_effector_dom_sf"/>
</dbReference>
<organism evidence="2 3">
    <name type="scientific">Copranaerobaculum intestinale</name>
    <dbReference type="NCBI Taxonomy" id="2692629"/>
    <lineage>
        <taxon>Bacteria</taxon>
        <taxon>Bacillati</taxon>
        <taxon>Bacillota</taxon>
        <taxon>Erysipelotrichia</taxon>
        <taxon>Erysipelotrichales</taxon>
        <taxon>Erysipelotrichaceae</taxon>
        <taxon>Copranaerobaculum</taxon>
    </lineage>
</organism>
<dbReference type="SUPFAM" id="SSF55136">
    <property type="entry name" value="Probable bacterial effector-binding domain"/>
    <property type="match status" value="1"/>
</dbReference>
<dbReference type="Pfam" id="PF06445">
    <property type="entry name" value="GyrI-like"/>
    <property type="match status" value="1"/>
</dbReference>
<accession>A0A6N8UGQ4</accession>
<sequence length="204" mass="23889">MKYEWKKQEKDLYGVKRTPILSEIQKQTYIMIEGKGNPNDMDFQQKVSALYAVAYAVKREFKSTMQGIHDELATDYVVYPLEGIWNLPAGSHFVKDELAYTIMIRQPDFVNETIMEAAMQNVKKKKPNPLYERMFLDTMKDGLCVQMLHLGSYDDEPESFAAMLSMMKQNNLARKHLWHREIYLSNPSQCEKAKLKTILRYTVE</sequence>
<gene>
    <name evidence="2" type="ORF">GSF08_10820</name>
</gene>
<name>A0A6N8UGQ4_9FIRM</name>